<gene>
    <name evidence="1" type="ORF">KI387_009645</name>
</gene>
<dbReference type="Proteomes" id="UP000824469">
    <property type="component" value="Unassembled WGS sequence"/>
</dbReference>
<organism evidence="1 2">
    <name type="scientific">Taxus chinensis</name>
    <name type="common">Chinese yew</name>
    <name type="synonym">Taxus wallichiana var. chinensis</name>
    <dbReference type="NCBI Taxonomy" id="29808"/>
    <lineage>
        <taxon>Eukaryota</taxon>
        <taxon>Viridiplantae</taxon>
        <taxon>Streptophyta</taxon>
        <taxon>Embryophyta</taxon>
        <taxon>Tracheophyta</taxon>
        <taxon>Spermatophyta</taxon>
        <taxon>Pinopsida</taxon>
        <taxon>Pinidae</taxon>
        <taxon>Conifers II</taxon>
        <taxon>Cupressales</taxon>
        <taxon>Taxaceae</taxon>
        <taxon>Taxus</taxon>
    </lineage>
</organism>
<comment type="caution">
    <text evidence="1">The sequence shown here is derived from an EMBL/GenBank/DDBJ whole genome shotgun (WGS) entry which is preliminary data.</text>
</comment>
<evidence type="ECO:0000313" key="2">
    <source>
        <dbReference type="Proteomes" id="UP000824469"/>
    </source>
</evidence>
<proteinExistence type="predicted"/>
<keyword evidence="2" id="KW-1185">Reference proteome</keyword>
<sequence>MEAMQYRVFIYPYRESEGNNPESPAHCSPDFQGDECRFPVYCPQPCDPGPRHGQENMEVRAGTLHPPGMLPQNTGYQFPQISMYSSCFAISGSNHQVFYSILNVNVLEACSLVAGPLNTFPHVSSPAVTAVTMRYKYVGSGHYVHESLAHNRTWIINNRSA</sequence>
<dbReference type="EMBL" id="JAHRHJ020000008">
    <property type="protein sequence ID" value="KAH9305241.1"/>
    <property type="molecule type" value="Genomic_DNA"/>
</dbReference>
<dbReference type="AlphaFoldDB" id="A0AA38KIC3"/>
<name>A0AA38KIC3_TAXCH</name>
<evidence type="ECO:0000313" key="1">
    <source>
        <dbReference type="EMBL" id="KAH9305241.1"/>
    </source>
</evidence>
<accession>A0AA38KIC3</accession>
<protein>
    <submittedName>
        <fullName evidence="1">Uncharacterized protein</fullName>
    </submittedName>
</protein>
<reference evidence="1 2" key="1">
    <citation type="journal article" date="2021" name="Nat. Plants">
        <title>The Taxus genome provides insights into paclitaxel biosynthesis.</title>
        <authorList>
            <person name="Xiong X."/>
            <person name="Gou J."/>
            <person name="Liao Q."/>
            <person name="Li Y."/>
            <person name="Zhou Q."/>
            <person name="Bi G."/>
            <person name="Li C."/>
            <person name="Du R."/>
            <person name="Wang X."/>
            <person name="Sun T."/>
            <person name="Guo L."/>
            <person name="Liang H."/>
            <person name="Lu P."/>
            <person name="Wu Y."/>
            <person name="Zhang Z."/>
            <person name="Ro D.K."/>
            <person name="Shang Y."/>
            <person name="Huang S."/>
            <person name="Yan J."/>
        </authorList>
    </citation>
    <scope>NUCLEOTIDE SEQUENCE [LARGE SCALE GENOMIC DNA]</scope>
    <source>
        <strain evidence="1">Ta-2019</strain>
    </source>
</reference>
<feature type="non-terminal residue" evidence="1">
    <location>
        <position position="1"/>
    </location>
</feature>